<evidence type="ECO:0000313" key="3">
    <source>
        <dbReference type="Proteomes" id="UP000240572"/>
    </source>
</evidence>
<organism evidence="2 3">
    <name type="scientific">Taibaiella chishuiensis</name>
    <dbReference type="NCBI Taxonomy" id="1434707"/>
    <lineage>
        <taxon>Bacteria</taxon>
        <taxon>Pseudomonadati</taxon>
        <taxon>Bacteroidota</taxon>
        <taxon>Chitinophagia</taxon>
        <taxon>Chitinophagales</taxon>
        <taxon>Chitinophagaceae</taxon>
        <taxon>Taibaiella</taxon>
    </lineage>
</organism>
<dbReference type="EMBL" id="PYGD01000016">
    <property type="protein sequence ID" value="PSK87977.1"/>
    <property type="molecule type" value="Genomic_DNA"/>
</dbReference>
<dbReference type="Proteomes" id="UP000240572">
    <property type="component" value="Unassembled WGS sequence"/>
</dbReference>
<dbReference type="AlphaFoldDB" id="A0A2P8CSQ6"/>
<protein>
    <submittedName>
        <fullName evidence="2">Uncharacterized protein</fullName>
    </submittedName>
</protein>
<accession>A0A2P8CSQ6</accession>
<name>A0A2P8CSQ6_9BACT</name>
<evidence type="ECO:0000313" key="2">
    <source>
        <dbReference type="EMBL" id="PSK87977.1"/>
    </source>
</evidence>
<keyword evidence="3" id="KW-1185">Reference proteome</keyword>
<reference evidence="2 3" key="1">
    <citation type="submission" date="2018-03" db="EMBL/GenBank/DDBJ databases">
        <title>Genomic Encyclopedia of Type Strains, Phase III (KMG-III): the genomes of soil and plant-associated and newly described type strains.</title>
        <authorList>
            <person name="Whitman W."/>
        </authorList>
    </citation>
    <scope>NUCLEOTIDE SEQUENCE [LARGE SCALE GENOMIC DNA]</scope>
    <source>
        <strain evidence="2 3">CGMCC 1.12700</strain>
    </source>
</reference>
<feature type="region of interest" description="Disordered" evidence="1">
    <location>
        <begin position="15"/>
        <end position="37"/>
    </location>
</feature>
<sequence>MNTLKFAPVNKTRSLTPGERTWAPASKAAKRSADNPNLCVTQDDSELSEIGGFIDIAEVISFYIDNGVMPVADMKKLYRDLQAQQ</sequence>
<gene>
    <name evidence="2" type="ORF">B0I18_1167</name>
</gene>
<comment type="caution">
    <text evidence="2">The sequence shown here is derived from an EMBL/GenBank/DDBJ whole genome shotgun (WGS) entry which is preliminary data.</text>
</comment>
<evidence type="ECO:0000256" key="1">
    <source>
        <dbReference type="SAM" id="MobiDB-lite"/>
    </source>
</evidence>
<proteinExistence type="predicted"/>
<dbReference type="RefSeq" id="WP_106525349.1">
    <property type="nucleotide sequence ID" value="NZ_PYGD01000016.1"/>
</dbReference>